<evidence type="ECO:0000256" key="2">
    <source>
        <dbReference type="PROSITE-ProRule" id="PRU00335"/>
    </source>
</evidence>
<dbReference type="InterPro" id="IPR039536">
    <property type="entry name" value="TetR_C_Proteobacteria"/>
</dbReference>
<dbReference type="PRINTS" id="PR00455">
    <property type="entry name" value="HTHTETR"/>
</dbReference>
<evidence type="ECO:0000313" key="4">
    <source>
        <dbReference type="EMBL" id="GAA4897782.1"/>
    </source>
</evidence>
<accession>A0ABP9FBF9</accession>
<organism evidence="4 5">
    <name type="scientific">Ferrimonas pelagia</name>
    <dbReference type="NCBI Taxonomy" id="1177826"/>
    <lineage>
        <taxon>Bacteria</taxon>
        <taxon>Pseudomonadati</taxon>
        <taxon>Pseudomonadota</taxon>
        <taxon>Gammaproteobacteria</taxon>
        <taxon>Alteromonadales</taxon>
        <taxon>Ferrimonadaceae</taxon>
        <taxon>Ferrimonas</taxon>
    </lineage>
</organism>
<evidence type="ECO:0000259" key="3">
    <source>
        <dbReference type="PROSITE" id="PS50977"/>
    </source>
</evidence>
<sequence length="202" mass="23053">MGQGLSPRSEQKRQQIVQAASELFMQQGYLTTSMDEIAQQAGVSKQTVYAHFGSKDELFTYCVESKCVAAELQLDTLKGRDMRNVLTEFLLHFVDMIYSPEAIYVYRLCVSAAETHPQLSQRYFEAGPDRVHHHLANYLQQACIDGWIQLAEPEFAAEQLLLMARGLEHMRCELGLPCRETPQQRRLRIEQVLDLFLQGAQG</sequence>
<protein>
    <submittedName>
        <fullName evidence="4">TetR/AcrR family transcriptional regulator</fullName>
    </submittedName>
</protein>
<dbReference type="Gene3D" id="1.10.357.10">
    <property type="entry name" value="Tetracycline Repressor, domain 2"/>
    <property type="match status" value="1"/>
</dbReference>
<dbReference type="PROSITE" id="PS50977">
    <property type="entry name" value="HTH_TETR_2"/>
    <property type="match status" value="1"/>
</dbReference>
<dbReference type="RefSeq" id="WP_345336653.1">
    <property type="nucleotide sequence ID" value="NZ_BAABJZ010000099.1"/>
</dbReference>
<feature type="DNA-binding region" description="H-T-H motif" evidence="2">
    <location>
        <begin position="33"/>
        <end position="52"/>
    </location>
</feature>
<proteinExistence type="predicted"/>
<dbReference type="Pfam" id="PF00440">
    <property type="entry name" value="TetR_N"/>
    <property type="match status" value="1"/>
</dbReference>
<feature type="domain" description="HTH tetR-type" evidence="3">
    <location>
        <begin position="10"/>
        <end position="70"/>
    </location>
</feature>
<dbReference type="SUPFAM" id="SSF46689">
    <property type="entry name" value="Homeodomain-like"/>
    <property type="match status" value="1"/>
</dbReference>
<dbReference type="Pfam" id="PF14246">
    <property type="entry name" value="TetR_C_7"/>
    <property type="match status" value="1"/>
</dbReference>
<dbReference type="Proteomes" id="UP001499988">
    <property type="component" value="Unassembled WGS sequence"/>
</dbReference>
<gene>
    <name evidence="4" type="ORF">GCM10023333_33880</name>
</gene>
<reference evidence="5" key="1">
    <citation type="journal article" date="2019" name="Int. J. Syst. Evol. Microbiol.">
        <title>The Global Catalogue of Microorganisms (GCM) 10K type strain sequencing project: providing services to taxonomists for standard genome sequencing and annotation.</title>
        <authorList>
            <consortium name="The Broad Institute Genomics Platform"/>
            <consortium name="The Broad Institute Genome Sequencing Center for Infectious Disease"/>
            <person name="Wu L."/>
            <person name="Ma J."/>
        </authorList>
    </citation>
    <scope>NUCLEOTIDE SEQUENCE [LARGE SCALE GENOMIC DNA]</scope>
    <source>
        <strain evidence="5">JCM 18401</strain>
    </source>
</reference>
<keyword evidence="1 2" id="KW-0238">DNA-binding</keyword>
<dbReference type="InterPro" id="IPR050109">
    <property type="entry name" value="HTH-type_TetR-like_transc_reg"/>
</dbReference>
<dbReference type="InterPro" id="IPR009057">
    <property type="entry name" value="Homeodomain-like_sf"/>
</dbReference>
<dbReference type="PANTHER" id="PTHR30055:SF146">
    <property type="entry name" value="HTH-TYPE TRANSCRIPTIONAL DUAL REGULATOR CECR"/>
    <property type="match status" value="1"/>
</dbReference>
<comment type="caution">
    <text evidence="4">The sequence shown here is derived from an EMBL/GenBank/DDBJ whole genome shotgun (WGS) entry which is preliminary data.</text>
</comment>
<evidence type="ECO:0000313" key="5">
    <source>
        <dbReference type="Proteomes" id="UP001499988"/>
    </source>
</evidence>
<dbReference type="PANTHER" id="PTHR30055">
    <property type="entry name" value="HTH-TYPE TRANSCRIPTIONAL REGULATOR RUTR"/>
    <property type="match status" value="1"/>
</dbReference>
<dbReference type="InterPro" id="IPR001647">
    <property type="entry name" value="HTH_TetR"/>
</dbReference>
<keyword evidence="5" id="KW-1185">Reference proteome</keyword>
<dbReference type="Gene3D" id="1.10.10.60">
    <property type="entry name" value="Homeodomain-like"/>
    <property type="match status" value="1"/>
</dbReference>
<dbReference type="EMBL" id="BAABJZ010000099">
    <property type="protein sequence ID" value="GAA4897782.1"/>
    <property type="molecule type" value="Genomic_DNA"/>
</dbReference>
<evidence type="ECO:0000256" key="1">
    <source>
        <dbReference type="ARBA" id="ARBA00023125"/>
    </source>
</evidence>
<name>A0ABP9FBF9_9GAMM</name>